<dbReference type="AlphaFoldDB" id="A0A2M4B551"/>
<accession>A0A2M4B551</accession>
<protein>
    <submittedName>
        <fullName evidence="1">Putative secreted protein</fullName>
    </submittedName>
</protein>
<organism evidence="1">
    <name type="scientific">Anopheles triannulatus</name>
    <dbReference type="NCBI Taxonomy" id="58253"/>
    <lineage>
        <taxon>Eukaryota</taxon>
        <taxon>Metazoa</taxon>
        <taxon>Ecdysozoa</taxon>
        <taxon>Arthropoda</taxon>
        <taxon>Hexapoda</taxon>
        <taxon>Insecta</taxon>
        <taxon>Pterygota</taxon>
        <taxon>Neoptera</taxon>
        <taxon>Endopterygota</taxon>
        <taxon>Diptera</taxon>
        <taxon>Nematocera</taxon>
        <taxon>Culicoidea</taxon>
        <taxon>Culicidae</taxon>
        <taxon>Anophelinae</taxon>
        <taxon>Anopheles</taxon>
    </lineage>
</organism>
<sequence>MEPKVAARLTQDALIVVVYLLMAPSAGVDGRGVRVLRVEHLRLIGRVQLTGGDGHRFRAKHTHMVMMVRSVRSRTGAPGAPEATTTTTHLRPCAHRWHAAHTAASDHVR</sequence>
<reference evidence="1" key="1">
    <citation type="submission" date="2018-01" db="EMBL/GenBank/DDBJ databases">
        <title>An insight into the sialome of Amazonian anophelines.</title>
        <authorList>
            <person name="Ribeiro J.M."/>
            <person name="Scarpassa V."/>
            <person name="Calvo E."/>
        </authorList>
    </citation>
    <scope>NUCLEOTIDE SEQUENCE</scope>
    <source>
        <tissue evidence="1">Salivary glands</tissue>
    </source>
</reference>
<name>A0A2M4B551_9DIPT</name>
<proteinExistence type="predicted"/>
<dbReference type="EMBL" id="GGFK01014858">
    <property type="protein sequence ID" value="MBW48179.1"/>
    <property type="molecule type" value="Transcribed_RNA"/>
</dbReference>
<evidence type="ECO:0000313" key="1">
    <source>
        <dbReference type="EMBL" id="MBW48179.1"/>
    </source>
</evidence>